<proteinExistence type="predicted"/>
<gene>
    <name evidence="1" type="ORF">GMST_06150</name>
</gene>
<dbReference type="AlphaFoldDB" id="A0A6V8ME76"/>
<name>A0A6V8ME76_9BACT</name>
<keyword evidence="2" id="KW-1185">Reference proteome</keyword>
<evidence type="ECO:0000313" key="2">
    <source>
        <dbReference type="Proteomes" id="UP000556026"/>
    </source>
</evidence>
<accession>A0A6V8ME76</accession>
<dbReference type="Proteomes" id="UP000556026">
    <property type="component" value="Unassembled WGS sequence"/>
</dbReference>
<comment type="caution">
    <text evidence="1">The sequence shown here is derived from an EMBL/GenBank/DDBJ whole genome shotgun (WGS) entry which is preliminary data.</text>
</comment>
<sequence length="171" mass="18583">MPGLDNYRALLARIDEMCRATAERFHEEIVCRPGCDSCCRHLSIFAVEAAALTQALRELPVEQAQEIRSAAAQAAADGPCPLLKGGLCLLYRARPIICRTHGLPLLLIREGAKGVDFCPENFRGLTSIPGNAVLDLERLNEALATINALYLRSFPGPERLTLAQALLADSD</sequence>
<reference evidence="2" key="1">
    <citation type="submission" date="2020-06" db="EMBL/GenBank/DDBJ databases">
        <title>Draft genomic sequence of Geomonas sp. Red330.</title>
        <authorList>
            <person name="Itoh H."/>
            <person name="Zhenxing X."/>
            <person name="Ushijima N."/>
            <person name="Masuda Y."/>
            <person name="Shiratori Y."/>
            <person name="Senoo K."/>
        </authorList>
    </citation>
    <scope>NUCLEOTIDE SEQUENCE [LARGE SCALE GENOMIC DNA]</scope>
    <source>
        <strain evidence="2">Red330</strain>
    </source>
</reference>
<organism evidence="1 2">
    <name type="scientific">Geomonas silvestris</name>
    <dbReference type="NCBI Taxonomy" id="2740184"/>
    <lineage>
        <taxon>Bacteria</taxon>
        <taxon>Pseudomonadati</taxon>
        <taxon>Thermodesulfobacteriota</taxon>
        <taxon>Desulfuromonadia</taxon>
        <taxon>Geobacterales</taxon>
        <taxon>Geobacteraceae</taxon>
        <taxon>Geomonas</taxon>
    </lineage>
</organism>
<protein>
    <recommendedName>
        <fullName evidence="3">Zinc/iron-chelating domain-containing protein</fullName>
    </recommendedName>
</protein>
<evidence type="ECO:0000313" key="1">
    <source>
        <dbReference type="EMBL" id="GFO58290.1"/>
    </source>
</evidence>
<dbReference type="Pfam" id="PF03692">
    <property type="entry name" value="CxxCxxCC"/>
    <property type="match status" value="1"/>
</dbReference>
<dbReference type="InterPro" id="IPR005358">
    <property type="entry name" value="Puta_zinc/iron-chelating_dom"/>
</dbReference>
<evidence type="ECO:0008006" key="3">
    <source>
        <dbReference type="Google" id="ProtNLM"/>
    </source>
</evidence>
<dbReference type="RefSeq" id="WP_183353134.1">
    <property type="nucleotide sequence ID" value="NZ_BLXX01000001.1"/>
</dbReference>
<dbReference type="EMBL" id="BLXX01000001">
    <property type="protein sequence ID" value="GFO58290.1"/>
    <property type="molecule type" value="Genomic_DNA"/>
</dbReference>